<organism evidence="1 2">
    <name type="scientific">Dyadobacter fermentans (strain ATCC 700827 / DSM 18053 / CIP 107007 / KCTC 52180 / NS114)</name>
    <dbReference type="NCBI Taxonomy" id="471854"/>
    <lineage>
        <taxon>Bacteria</taxon>
        <taxon>Pseudomonadati</taxon>
        <taxon>Bacteroidota</taxon>
        <taxon>Cytophagia</taxon>
        <taxon>Cytophagales</taxon>
        <taxon>Spirosomataceae</taxon>
        <taxon>Dyadobacter</taxon>
    </lineage>
</organism>
<dbReference type="STRING" id="471854.Dfer_3056"/>
<dbReference type="Proteomes" id="UP000002011">
    <property type="component" value="Chromosome"/>
</dbReference>
<name>C6W6D1_DYAFD</name>
<accession>C6W6D1</accession>
<evidence type="ECO:0000313" key="2">
    <source>
        <dbReference type="Proteomes" id="UP000002011"/>
    </source>
</evidence>
<dbReference type="EMBL" id="CP001619">
    <property type="protein sequence ID" value="ACT94271.1"/>
    <property type="molecule type" value="Genomic_DNA"/>
</dbReference>
<reference evidence="1 2" key="1">
    <citation type="journal article" date="2009" name="Stand. Genomic Sci.">
        <title>Complete genome sequence of Dyadobacter fermentans type strain (NS114).</title>
        <authorList>
            <person name="Lang E."/>
            <person name="Lapidus A."/>
            <person name="Chertkov O."/>
            <person name="Brettin T."/>
            <person name="Detter J.C."/>
            <person name="Han C."/>
            <person name="Copeland A."/>
            <person name="Glavina Del Rio T."/>
            <person name="Nolan M."/>
            <person name="Chen F."/>
            <person name="Lucas S."/>
            <person name="Tice H."/>
            <person name="Cheng J.F."/>
            <person name="Land M."/>
            <person name="Hauser L."/>
            <person name="Chang Y.J."/>
            <person name="Jeffries C.D."/>
            <person name="Kopitz M."/>
            <person name="Bruce D."/>
            <person name="Goodwin L."/>
            <person name="Pitluck S."/>
            <person name="Ovchinnikova G."/>
            <person name="Pati A."/>
            <person name="Ivanova N."/>
            <person name="Mavrommatis K."/>
            <person name="Chen A."/>
            <person name="Palaniappan K."/>
            <person name="Chain P."/>
            <person name="Bristow J."/>
            <person name="Eisen J.A."/>
            <person name="Markowitz V."/>
            <person name="Hugenholtz P."/>
            <person name="Goker M."/>
            <person name="Rohde M."/>
            <person name="Kyrpides N.C."/>
            <person name="Klenk H.P."/>
        </authorList>
    </citation>
    <scope>NUCLEOTIDE SEQUENCE [LARGE SCALE GENOMIC DNA]</scope>
    <source>
        <strain evidence="2">ATCC 700827 / DSM 18053 / CIP 107007 / KCTC 52180 / NS114</strain>
    </source>
</reference>
<dbReference type="AlphaFoldDB" id="C6W6D1"/>
<dbReference type="HOGENOM" id="CLU_207746_0_0_10"/>
<protein>
    <submittedName>
        <fullName evidence="1">Uncharacterized protein</fullName>
    </submittedName>
</protein>
<sequence length="63" mass="7485">MKEKIRHLIAGKVIQKGFVKTSIRRMMEAGRHSDEELDLLLDRLRRLDEEIEILESVLKQLKQ</sequence>
<dbReference type="KEGG" id="dfe:Dfer_3056"/>
<dbReference type="RefSeq" id="WP_015812519.1">
    <property type="nucleotide sequence ID" value="NC_013037.1"/>
</dbReference>
<gene>
    <name evidence="1" type="ordered locus">Dfer_3056</name>
</gene>
<evidence type="ECO:0000313" key="1">
    <source>
        <dbReference type="EMBL" id="ACT94271.1"/>
    </source>
</evidence>
<keyword evidence="2" id="KW-1185">Reference proteome</keyword>
<proteinExistence type="predicted"/>